<organism evidence="1">
    <name type="scientific">Edafosvirus sp</name>
    <dbReference type="NCBI Taxonomy" id="2487765"/>
    <lineage>
        <taxon>Viruses</taxon>
        <taxon>Varidnaviria</taxon>
        <taxon>Bamfordvirae</taxon>
        <taxon>Nucleocytoviricota</taxon>
        <taxon>Megaviricetes</taxon>
        <taxon>Imitervirales</taxon>
        <taxon>Mimiviridae</taxon>
        <taxon>Klosneuvirinae</taxon>
    </lineage>
</organism>
<evidence type="ECO:0000313" key="1">
    <source>
        <dbReference type="EMBL" id="AYV78201.1"/>
    </source>
</evidence>
<proteinExistence type="predicted"/>
<dbReference type="EMBL" id="MK072071">
    <property type="protein sequence ID" value="AYV78201.1"/>
    <property type="molecule type" value="Genomic_DNA"/>
</dbReference>
<sequence length="405" mass="47377">MTYNDLYVGAKDDFISMLQNKDIINVSVNLIFWKQSLHKEMLKYYFDVTIPINDITKTIELYGDMEESNYEFIEILDDFLKRNKMITKIKWNLAEWNLKCSKRFNQLLINNKHIIKLEFYERCSMPFEIVFKNIPLKEVIIESPKILQLPQLLMLPLIQSIEIILDEEMCRENFDSKQLINAFNNTKSLTSIDLDISTRFRFYNNVAIAEEFIGCLLKSKNKSVKGLYINLGNIFFKKLNKEIKKYITHSKHITNFSISAKSINNYGFLNKNNTIEKLSLSGPYFGGNVIKSIEKLILVNRKITDLRLDIPNEDDCKILMEAIKKNGTIEKLTAINGMINDRWKDLLNEVENVKKLKKQYARTYLDLFAGYQILPMINIIDGYVGLEIVSSMRKVETQTNYITIL</sequence>
<dbReference type="Gene3D" id="3.80.10.10">
    <property type="entry name" value="Ribonuclease Inhibitor"/>
    <property type="match status" value="1"/>
</dbReference>
<name>A0A3G4ZW30_9VIRU</name>
<gene>
    <name evidence="1" type="ORF">Edafosvirus6_50</name>
</gene>
<reference evidence="1" key="1">
    <citation type="submission" date="2018-10" db="EMBL/GenBank/DDBJ databases">
        <title>Hidden diversity of soil giant viruses.</title>
        <authorList>
            <person name="Schulz F."/>
            <person name="Alteio L."/>
            <person name="Goudeau D."/>
            <person name="Ryan E.M."/>
            <person name="Malmstrom R.R."/>
            <person name="Blanchard J."/>
            <person name="Woyke T."/>
        </authorList>
    </citation>
    <scope>NUCLEOTIDE SEQUENCE</scope>
    <source>
        <strain evidence="1">EDV1</strain>
    </source>
</reference>
<protein>
    <submittedName>
        <fullName evidence="1">Uncharacterized protein</fullName>
    </submittedName>
</protein>
<dbReference type="InterPro" id="IPR032675">
    <property type="entry name" value="LRR_dom_sf"/>
</dbReference>
<accession>A0A3G4ZW30</accession>
<dbReference type="SUPFAM" id="SSF52047">
    <property type="entry name" value="RNI-like"/>
    <property type="match status" value="1"/>
</dbReference>